<dbReference type="EMBL" id="BARS01045075">
    <property type="protein sequence ID" value="GAG29246.1"/>
    <property type="molecule type" value="Genomic_DNA"/>
</dbReference>
<proteinExistence type="predicted"/>
<organism evidence="1">
    <name type="scientific">marine sediment metagenome</name>
    <dbReference type="NCBI Taxonomy" id="412755"/>
    <lineage>
        <taxon>unclassified sequences</taxon>
        <taxon>metagenomes</taxon>
        <taxon>ecological metagenomes</taxon>
    </lineage>
</organism>
<dbReference type="AlphaFoldDB" id="X0XWT7"/>
<comment type="caution">
    <text evidence="1">The sequence shown here is derived from an EMBL/GenBank/DDBJ whole genome shotgun (WGS) entry which is preliminary data.</text>
</comment>
<reference evidence="1" key="1">
    <citation type="journal article" date="2014" name="Front. Microbiol.">
        <title>High frequency of phylogenetically diverse reductive dehalogenase-homologous genes in deep subseafloor sedimentary metagenomes.</title>
        <authorList>
            <person name="Kawai M."/>
            <person name="Futagami T."/>
            <person name="Toyoda A."/>
            <person name="Takaki Y."/>
            <person name="Nishi S."/>
            <person name="Hori S."/>
            <person name="Arai W."/>
            <person name="Tsubouchi T."/>
            <person name="Morono Y."/>
            <person name="Uchiyama I."/>
            <person name="Ito T."/>
            <person name="Fujiyama A."/>
            <person name="Inagaki F."/>
            <person name="Takami H."/>
        </authorList>
    </citation>
    <scope>NUCLEOTIDE SEQUENCE</scope>
    <source>
        <strain evidence="1">Expedition CK06-06</strain>
    </source>
</reference>
<feature type="non-terminal residue" evidence="1">
    <location>
        <position position="1"/>
    </location>
</feature>
<name>X0XWT7_9ZZZZ</name>
<dbReference type="Gene3D" id="2.30.30.40">
    <property type="entry name" value="SH3 Domains"/>
    <property type="match status" value="1"/>
</dbReference>
<evidence type="ECO:0008006" key="2">
    <source>
        <dbReference type="Google" id="ProtNLM"/>
    </source>
</evidence>
<sequence>IDTLVDVELPLRTVTASALNVREQPGVDENGDPIGKIVASIAHGQEVEVWCDRDGWSFVVWDEHGGWCSNKYLT</sequence>
<gene>
    <name evidence="1" type="ORF">S01H1_68009</name>
</gene>
<accession>X0XWT7</accession>
<protein>
    <recommendedName>
        <fullName evidence="2">SH3b domain-containing protein</fullName>
    </recommendedName>
</protein>
<evidence type="ECO:0000313" key="1">
    <source>
        <dbReference type="EMBL" id="GAG29246.1"/>
    </source>
</evidence>